<organism evidence="1 2">
    <name type="scientific">Occultella gossypii</name>
    <dbReference type="NCBI Taxonomy" id="2800820"/>
    <lineage>
        <taxon>Bacteria</taxon>
        <taxon>Bacillati</taxon>
        <taxon>Actinomycetota</taxon>
        <taxon>Actinomycetes</taxon>
        <taxon>Micrococcales</taxon>
        <taxon>Ruaniaceae</taxon>
        <taxon>Occultella</taxon>
    </lineage>
</organism>
<sequence>MTDGPEERAASVALVFEYVDPSLLGMNLEAGDFPPLLQGCAGMLVACGVDTAKTRLVITGDFVRSVQDRGEPGSEYHENYNTQRNTGMVGGKTIPLPDSTVDVLLQAVMFVPLNHAEDAAAVAGSALHTVVHEAQHVVIAQHGEASGELEATPWARRNLLIAADQVIEEYRAELVACQVVGPSGWNTEDLVSSAKTWLGDLQRIATVEYQSHLDVGRLAYDILQESHTVWKLLGYAAAEQLEARDGLPTVVAEDELWTAMIEPHWEEFTLLLARVPGGDERIPRAELESLASDLADLFADWLVTLGFEFTDHPEGAAFYIRDWTLLALELD</sequence>
<dbReference type="Proteomes" id="UP000826651">
    <property type="component" value="Unassembled WGS sequence"/>
</dbReference>
<name>A0ABS7SFG3_9MICO</name>
<dbReference type="RefSeq" id="WP_223409303.1">
    <property type="nucleotide sequence ID" value="NZ_JAGSHT010000020.1"/>
</dbReference>
<accession>A0ABS7SFG3</accession>
<evidence type="ECO:0000313" key="2">
    <source>
        <dbReference type="Proteomes" id="UP000826651"/>
    </source>
</evidence>
<keyword evidence="2" id="KW-1185">Reference proteome</keyword>
<protein>
    <submittedName>
        <fullName evidence="1">Uncharacterized protein</fullName>
    </submittedName>
</protein>
<comment type="caution">
    <text evidence="1">The sequence shown here is derived from an EMBL/GenBank/DDBJ whole genome shotgun (WGS) entry which is preliminary data.</text>
</comment>
<gene>
    <name evidence="1" type="ORF">KCQ71_20075</name>
</gene>
<evidence type="ECO:0000313" key="1">
    <source>
        <dbReference type="EMBL" id="MBZ2198460.1"/>
    </source>
</evidence>
<dbReference type="EMBL" id="JAGSHT010000020">
    <property type="protein sequence ID" value="MBZ2198460.1"/>
    <property type="molecule type" value="Genomic_DNA"/>
</dbReference>
<proteinExistence type="predicted"/>
<reference evidence="1 2" key="1">
    <citation type="submission" date="2021-04" db="EMBL/GenBank/DDBJ databases">
        <title>Ruania sp. nov., isolated from sandy soil of mangrove forest.</title>
        <authorList>
            <person name="Ge X."/>
            <person name="Huang R."/>
            <person name="Liu W."/>
        </authorList>
    </citation>
    <scope>NUCLEOTIDE SEQUENCE [LARGE SCALE GENOMIC DNA]</scope>
    <source>
        <strain evidence="1 2">N2-46</strain>
    </source>
</reference>